<dbReference type="GO" id="GO:0016301">
    <property type="term" value="F:kinase activity"/>
    <property type="evidence" value="ECO:0007669"/>
    <property type="project" value="UniProtKB-KW"/>
</dbReference>
<proteinExistence type="inferred from homology"/>
<dbReference type="RefSeq" id="WP_146623618.1">
    <property type="nucleotide sequence ID" value="NZ_BJCC01000028.1"/>
</dbReference>
<dbReference type="PANTHER" id="PTHR34273:SF2">
    <property type="entry name" value="METHYLTHIORIBOSE KINASE"/>
    <property type="match status" value="1"/>
</dbReference>
<evidence type="ECO:0000259" key="6">
    <source>
        <dbReference type="Pfam" id="PF01636"/>
    </source>
</evidence>
<dbReference type="Gene3D" id="3.30.200.20">
    <property type="entry name" value="Phosphorylase Kinase, domain 1"/>
    <property type="match status" value="1"/>
</dbReference>
<sequence length="418" mass="48606">MDISVETLHDYLIEKTDLFTPEEPIDILQLTNENDSYIEGYVNYLFKVRQHGRSYIVKHAKAFISSAIDLGELDPSRNYLEYMTYRLRKGLSPEAVPEVVFVDEDHHLFIMEDLSQLSVLRFFLCKGKKAPLLGKQIGEFLANCHFHTSAFNLDEQKQKDLAYYFENSDMRRVIVDFILQPHESMIAEANNYEIALQSILFSFKEQPALWEDWQQLIRDFSRHSQCLIHGDFHSSNIFISPSQLKVIDMEYTMMGPFSYDLGYFLANLVSQYACYSVRSLPSNVKRENMTAYLLSMIENVYQSYFSKFEECYRVNKGKRQNLEALFLQIFQDSLGYLAIANITRTANNGTFPDFDVIQTKSEHFIAKALSLKLAESLLKNRKRLISPSDMTHLLTKEGKRFMADIEALNHQPSKLLQK</sequence>
<accession>A0A4P5PHU9</accession>
<keyword evidence="3" id="KW-0547">Nucleotide-binding</keyword>
<dbReference type="Proteomes" id="UP000290567">
    <property type="component" value="Unassembled WGS sequence"/>
</dbReference>
<keyword evidence="5" id="KW-0067">ATP-binding</keyword>
<reference evidence="8" key="1">
    <citation type="submission" date="2019-02" db="EMBL/GenBank/DDBJ databases">
        <title>Draft genome sequence of Enterococcus sp. Gos25-1.</title>
        <authorList>
            <person name="Tanaka N."/>
            <person name="Shiwa Y."/>
            <person name="Fujita N."/>
        </authorList>
    </citation>
    <scope>NUCLEOTIDE SEQUENCE [LARGE SCALE GENOMIC DNA]</scope>
    <source>
        <strain evidence="8">Gos25-1</strain>
    </source>
</reference>
<gene>
    <name evidence="7" type="ORF">NRIC_31130</name>
</gene>
<dbReference type="Pfam" id="PF01636">
    <property type="entry name" value="APH"/>
    <property type="match status" value="1"/>
</dbReference>
<evidence type="ECO:0000313" key="7">
    <source>
        <dbReference type="EMBL" id="GCF95222.1"/>
    </source>
</evidence>
<dbReference type="SUPFAM" id="SSF56112">
    <property type="entry name" value="Protein kinase-like (PK-like)"/>
    <property type="match status" value="1"/>
</dbReference>
<dbReference type="InterPro" id="IPR011009">
    <property type="entry name" value="Kinase-like_dom_sf"/>
</dbReference>
<dbReference type="AlphaFoldDB" id="A0A4P5PHU9"/>
<keyword evidence="2" id="KW-0808">Transferase</keyword>
<name>A0A4P5PHU9_9ENTE</name>
<evidence type="ECO:0000313" key="8">
    <source>
        <dbReference type="Proteomes" id="UP000290567"/>
    </source>
</evidence>
<evidence type="ECO:0000256" key="5">
    <source>
        <dbReference type="ARBA" id="ARBA00022840"/>
    </source>
</evidence>
<evidence type="ECO:0000256" key="2">
    <source>
        <dbReference type="ARBA" id="ARBA00022679"/>
    </source>
</evidence>
<dbReference type="GO" id="GO:0005524">
    <property type="term" value="F:ATP binding"/>
    <property type="evidence" value="ECO:0007669"/>
    <property type="project" value="UniProtKB-KW"/>
</dbReference>
<evidence type="ECO:0000256" key="4">
    <source>
        <dbReference type="ARBA" id="ARBA00022777"/>
    </source>
</evidence>
<feature type="domain" description="Aminoglycoside phosphotransferase" evidence="6">
    <location>
        <begin position="78"/>
        <end position="269"/>
    </location>
</feature>
<dbReference type="OrthoDB" id="9812495at2"/>
<comment type="similarity">
    <text evidence="1">Belongs to the methylthioribose kinase family.</text>
</comment>
<evidence type="ECO:0000256" key="1">
    <source>
        <dbReference type="ARBA" id="ARBA00010165"/>
    </source>
</evidence>
<organism evidence="7 8">
    <name type="scientific">Enterococcus florum</name>
    <dbReference type="NCBI Taxonomy" id="2480627"/>
    <lineage>
        <taxon>Bacteria</taxon>
        <taxon>Bacillati</taxon>
        <taxon>Bacillota</taxon>
        <taxon>Bacilli</taxon>
        <taxon>Lactobacillales</taxon>
        <taxon>Enterococcaceae</taxon>
        <taxon>Enterococcus</taxon>
    </lineage>
</organism>
<dbReference type="InterPro" id="IPR002575">
    <property type="entry name" value="Aminoglycoside_PTrfase"/>
</dbReference>
<dbReference type="PANTHER" id="PTHR34273">
    <property type="entry name" value="METHYLTHIORIBOSE KINASE"/>
    <property type="match status" value="1"/>
</dbReference>
<protein>
    <recommendedName>
        <fullName evidence="6">Aminoglycoside phosphotransferase domain-containing protein</fullName>
    </recommendedName>
</protein>
<keyword evidence="8" id="KW-1185">Reference proteome</keyword>
<comment type="caution">
    <text evidence="7">The sequence shown here is derived from an EMBL/GenBank/DDBJ whole genome shotgun (WGS) entry which is preliminary data.</text>
</comment>
<dbReference type="EMBL" id="BJCC01000028">
    <property type="protein sequence ID" value="GCF95222.1"/>
    <property type="molecule type" value="Genomic_DNA"/>
</dbReference>
<keyword evidence="4" id="KW-0418">Kinase</keyword>
<evidence type="ECO:0000256" key="3">
    <source>
        <dbReference type="ARBA" id="ARBA00022741"/>
    </source>
</evidence>
<dbReference type="Gene3D" id="3.90.1200.10">
    <property type="match status" value="1"/>
</dbReference>